<gene>
    <name evidence="2" type="ORF">VITFI_CDS2744</name>
</gene>
<dbReference type="KEGG" id="vff:VITFI_CDS2744"/>
<feature type="region of interest" description="Disordered" evidence="1">
    <location>
        <begin position="99"/>
        <end position="118"/>
    </location>
</feature>
<dbReference type="AlphaFoldDB" id="A0A221KHK4"/>
<protein>
    <submittedName>
        <fullName evidence="2">Uncharacterized protein</fullName>
    </submittedName>
</protein>
<dbReference type="EMBL" id="CP022423">
    <property type="protein sequence ID" value="ASM78521.1"/>
    <property type="molecule type" value="Genomic_DNA"/>
</dbReference>
<evidence type="ECO:0000313" key="3">
    <source>
        <dbReference type="Proteomes" id="UP000199729"/>
    </source>
</evidence>
<reference evidence="2 3" key="1">
    <citation type="submission" date="2017-07" db="EMBL/GenBank/DDBJ databases">
        <title>Complete Genome Sequence of the cosmetic ferment Vitreoscilla filiformis (ATCC15551).</title>
        <authorList>
            <person name="Contreras S."/>
            <person name="Sagory-Zalkind P."/>
            <person name="Blanquart H."/>
            <person name="Iltis A."/>
            <person name="Morand S.C."/>
        </authorList>
    </citation>
    <scope>NUCLEOTIDE SEQUENCE [LARGE SCALE GENOMIC DNA]</scope>
    <source>
        <strain evidence="2 3">ATCC 15551</strain>
    </source>
</reference>
<proteinExistence type="predicted"/>
<evidence type="ECO:0000313" key="2">
    <source>
        <dbReference type="EMBL" id="ASM78521.1"/>
    </source>
</evidence>
<name>A0A221KHK4_VITFI</name>
<keyword evidence="3" id="KW-1185">Reference proteome</keyword>
<organism evidence="2 3">
    <name type="scientific">Vitreoscilla filiformis</name>
    <dbReference type="NCBI Taxonomy" id="63"/>
    <lineage>
        <taxon>Bacteria</taxon>
        <taxon>Pseudomonadati</taxon>
        <taxon>Pseudomonadota</taxon>
        <taxon>Betaproteobacteria</taxon>
        <taxon>Neisseriales</taxon>
        <taxon>Neisseriaceae</taxon>
        <taxon>Vitreoscilla</taxon>
    </lineage>
</organism>
<evidence type="ECO:0000256" key="1">
    <source>
        <dbReference type="SAM" id="MobiDB-lite"/>
    </source>
</evidence>
<dbReference type="Proteomes" id="UP000199729">
    <property type="component" value="Chromosome"/>
</dbReference>
<sequence length="118" mass="12655">MGHIAVVGTVNGGDILERVEVSAPVLRHRGGVVEVGLVHLFDIRGIAAEQIRVRRVLLHHLSLTFCFGFRSSDGLSNLPRPGSTGWRIARSALLLLSHNQQGDTEGAQSSRAATVTPL</sequence>
<accession>A0A221KHK4</accession>